<reference evidence="2" key="1">
    <citation type="journal article" date="2015" name="Genome Announc.">
        <title>Draft Genome Sequence of Tolypothrix boutellei Strain VB521301.</title>
        <authorList>
            <person name="Chandrababunaidu M.M."/>
            <person name="Singh D."/>
            <person name="Sen D."/>
            <person name="Bhan S."/>
            <person name="Das S."/>
            <person name="Gupta A."/>
            <person name="Adhikary S.P."/>
            <person name="Tripathy S."/>
        </authorList>
    </citation>
    <scope>NUCLEOTIDE SEQUENCE</scope>
    <source>
        <strain evidence="2">VB521301</strain>
    </source>
</reference>
<protein>
    <submittedName>
        <fullName evidence="2">Type I restriction enzyme HsdR N-terminal domain-containing protein</fullName>
    </submittedName>
</protein>
<dbReference type="Proteomes" id="UP000029738">
    <property type="component" value="Unassembled WGS sequence"/>
</dbReference>
<dbReference type="AlphaFoldDB" id="A0A8S9SVK5"/>
<proteinExistence type="predicted"/>
<name>A0A8S9SVK5_9CYAN</name>
<feature type="domain" description="Type I restriction enzyme R protein N-terminal" evidence="1">
    <location>
        <begin position="38"/>
        <end position="147"/>
    </location>
</feature>
<evidence type="ECO:0000313" key="3">
    <source>
        <dbReference type="Proteomes" id="UP000029738"/>
    </source>
</evidence>
<accession>A0A8S9SVK5</accession>
<evidence type="ECO:0000259" key="1">
    <source>
        <dbReference type="Pfam" id="PF13588"/>
    </source>
</evidence>
<comment type="caution">
    <text evidence="2">The sequence shown here is derived from an EMBL/GenBank/DDBJ whole genome shotgun (WGS) entry which is preliminary data.</text>
</comment>
<dbReference type="EMBL" id="JHEG04000001">
    <property type="protein sequence ID" value="KAF3884245.1"/>
    <property type="molecule type" value="Genomic_DNA"/>
</dbReference>
<reference evidence="2" key="2">
    <citation type="submission" date="2019-11" db="EMBL/GenBank/DDBJ databases">
        <title>Improved Assembly of Tolypothrix boutellei genome.</title>
        <authorList>
            <person name="Sarangi A.N."/>
            <person name="Mukherjee M."/>
            <person name="Ghosh S."/>
            <person name="Singh D."/>
            <person name="Das A."/>
            <person name="Kant S."/>
            <person name="Prusty A."/>
            <person name="Tripathy S."/>
        </authorList>
    </citation>
    <scope>NUCLEOTIDE SEQUENCE</scope>
    <source>
        <strain evidence="2">VB521301</strain>
    </source>
</reference>
<gene>
    <name evidence="2" type="ORF">DA73_0400001115</name>
</gene>
<dbReference type="Pfam" id="PF13588">
    <property type="entry name" value="HSDR_N_2"/>
    <property type="match status" value="1"/>
</dbReference>
<evidence type="ECO:0000313" key="2">
    <source>
        <dbReference type="EMBL" id="KAF3884245.1"/>
    </source>
</evidence>
<organism evidence="2 3">
    <name type="scientific">Tolypothrix bouteillei VB521301</name>
    <dbReference type="NCBI Taxonomy" id="1479485"/>
    <lineage>
        <taxon>Bacteria</taxon>
        <taxon>Bacillati</taxon>
        <taxon>Cyanobacteriota</taxon>
        <taxon>Cyanophyceae</taxon>
        <taxon>Nostocales</taxon>
        <taxon>Tolypothrichaceae</taxon>
        <taxon>Tolypothrix</taxon>
    </lineage>
</organism>
<keyword evidence="3" id="KW-1185">Reference proteome</keyword>
<sequence>MYCINEEIYRKLDIYTKNHKKYTKCLIREIEIPINGRPEELVRQIFLIFLIKETGLFPLNISIKVESNNHDIEIYRKQINDSFKPHQNPLLIVEVKREDANLLNHYDQIQRYLTKTGCDLGILYNYHETIAFTGEDSNFKINHLKNIRDVEELIQKKSNVTDSNLLEFEKAQNGNFESFAYLVNKYARYTTNKIVFKLKQLPDEIEGYLFKIQRNKVYYDVCGKYSKKQQSFDDRDFEKLISIKY</sequence>
<dbReference type="RefSeq" id="WP_038080522.1">
    <property type="nucleotide sequence ID" value="NZ_JHEG04000001.1"/>
</dbReference>
<dbReference type="InterPro" id="IPR029464">
    <property type="entry name" value="HSDR_N"/>
</dbReference>